<keyword evidence="3" id="KW-1185">Reference proteome</keyword>
<evidence type="ECO:0000313" key="3">
    <source>
        <dbReference type="Proteomes" id="UP000018208"/>
    </source>
</evidence>
<name>V6LQI5_9EUKA</name>
<evidence type="ECO:0000313" key="2">
    <source>
        <dbReference type="EMBL" id="KAH0574531.1"/>
    </source>
</evidence>
<organism evidence="1">
    <name type="scientific">Spironucleus salmonicida</name>
    <dbReference type="NCBI Taxonomy" id="348837"/>
    <lineage>
        <taxon>Eukaryota</taxon>
        <taxon>Metamonada</taxon>
        <taxon>Diplomonadida</taxon>
        <taxon>Hexamitidae</taxon>
        <taxon>Hexamitinae</taxon>
        <taxon>Spironucleus</taxon>
    </lineage>
</organism>
<gene>
    <name evidence="1" type="ORF">SS50377_13945</name>
    <name evidence="2" type="ORF">SS50377_24489</name>
</gene>
<dbReference type="EMBL" id="AUWU02000004">
    <property type="protein sequence ID" value="KAH0574531.1"/>
    <property type="molecule type" value="Genomic_DNA"/>
</dbReference>
<protein>
    <submittedName>
        <fullName evidence="1">Uncharacterized protein</fullName>
    </submittedName>
</protein>
<sequence length="275" mass="31573">MKFVEKAIGLIDETLFNSINLFSNSQQIIITALNSQSQPFISQFTEKFSDFIQIPGRVRQLIGQDILVSIGFDSKLYVSYPPYVGWATLNILASKLHAVSKSTEFHIIYSYQCKLFDVILINQQGQQVFVKSQIDTNVDESNIILSESKQQLTLYYKKSDGQILKRVFTNSWSEQKIVRGKAQQLAYNNELIMFNGQILETDIVQYFSYIDEVLCYVNQTGNIQIGKQIFGLSQSQIKGIKFKGNYYFVYINIDGGIRCIMSNEDLNELDLDLFF</sequence>
<dbReference type="EMBL" id="KI546085">
    <property type="protein sequence ID" value="EST45966.1"/>
    <property type="molecule type" value="Genomic_DNA"/>
</dbReference>
<dbReference type="Proteomes" id="UP000018208">
    <property type="component" value="Unassembled WGS sequence"/>
</dbReference>
<accession>V6LQI5</accession>
<reference evidence="1 2" key="1">
    <citation type="journal article" date="2014" name="PLoS Genet.">
        <title>The Genome of Spironucleus salmonicida Highlights a Fish Pathogen Adapted to Fluctuating Environments.</title>
        <authorList>
            <person name="Xu F."/>
            <person name="Jerlstrom-Hultqvist J."/>
            <person name="Einarsson E."/>
            <person name="Astvaldsson A."/>
            <person name="Svard S.G."/>
            <person name="Andersson J.O."/>
        </authorList>
    </citation>
    <scope>NUCLEOTIDE SEQUENCE</scope>
    <source>
        <strain evidence="2">ATCC 50377</strain>
    </source>
</reference>
<proteinExistence type="predicted"/>
<reference evidence="2" key="2">
    <citation type="submission" date="2020-12" db="EMBL/GenBank/DDBJ databases">
        <title>New Spironucleus salmonicida genome in near-complete chromosomes.</title>
        <authorList>
            <person name="Xu F."/>
            <person name="Kurt Z."/>
            <person name="Jimenez-Gonzalez A."/>
            <person name="Astvaldsson A."/>
            <person name="Andersson J.O."/>
            <person name="Svard S.G."/>
        </authorList>
    </citation>
    <scope>NUCLEOTIDE SEQUENCE</scope>
    <source>
        <strain evidence="2">ATCC 50377</strain>
    </source>
</reference>
<evidence type="ECO:0000313" key="1">
    <source>
        <dbReference type="EMBL" id="EST45966.1"/>
    </source>
</evidence>
<dbReference type="VEuPathDB" id="GiardiaDB:SS50377_24489"/>
<dbReference type="AlphaFoldDB" id="V6LQI5"/>